<dbReference type="CDD" id="cd01392">
    <property type="entry name" value="HTH_LacI"/>
    <property type="match status" value="1"/>
</dbReference>
<keyword evidence="7" id="KW-1185">Reference proteome</keyword>
<dbReference type="InterPro" id="IPR028082">
    <property type="entry name" value="Peripla_BP_I"/>
</dbReference>
<dbReference type="RefSeq" id="WP_179912445.1">
    <property type="nucleotide sequence ID" value="NZ_JACBYE010000005.1"/>
</dbReference>
<feature type="region of interest" description="Disordered" evidence="4">
    <location>
        <begin position="305"/>
        <end position="335"/>
    </location>
</feature>
<evidence type="ECO:0000256" key="1">
    <source>
        <dbReference type="ARBA" id="ARBA00023015"/>
    </source>
</evidence>
<dbReference type="EMBL" id="JACBYE010000005">
    <property type="protein sequence ID" value="NYS92624.1"/>
    <property type="molecule type" value="Genomic_DNA"/>
</dbReference>
<dbReference type="SMART" id="SM00354">
    <property type="entry name" value="HTH_LACI"/>
    <property type="match status" value="1"/>
</dbReference>
<dbReference type="PROSITE" id="PS50932">
    <property type="entry name" value="HTH_LACI_2"/>
    <property type="match status" value="1"/>
</dbReference>
<dbReference type="Pfam" id="PF13377">
    <property type="entry name" value="Peripla_BP_3"/>
    <property type="match status" value="1"/>
</dbReference>
<evidence type="ECO:0000256" key="3">
    <source>
        <dbReference type="ARBA" id="ARBA00023163"/>
    </source>
</evidence>
<dbReference type="CDD" id="cd06267">
    <property type="entry name" value="PBP1_LacI_sugar_binding-like"/>
    <property type="match status" value="1"/>
</dbReference>
<accession>A0A853ESA9</accession>
<dbReference type="InterPro" id="IPR000843">
    <property type="entry name" value="HTH_LacI"/>
</dbReference>
<evidence type="ECO:0000313" key="7">
    <source>
        <dbReference type="Proteomes" id="UP000561011"/>
    </source>
</evidence>
<sequence length="335" mass="34746">MAATIRDLAALAGVSPSTISRAFSRPEKVDETTRDRILTLAEQIGYVPSRAARTLKTGRTGALGIVVPDLSNPFFSDIVRGVQHRARDVGYSVLLADSDEDPTTEVELVTTLARNVDALVLCSPRMSDTELAAAARLQPMVLVNRGAGADAPGAVPPVTFDNAGGVRQAVEHLQGLGHRDIGFVSATGSSRSNADRRQAFHVATHEHGLSGVEIGTFAPTVDGGASAADATMRSGVSAVLVSNDVMAVGLLARLVRQGVDVPGEISVVGFDDIVMAGLITPALTSVAIPLRHAGAVAVDRLHAHLSGERPQGPPLDIPTSLVVRESTGPRPHAGA</sequence>
<dbReference type="Proteomes" id="UP000561011">
    <property type="component" value="Unassembled WGS sequence"/>
</dbReference>
<dbReference type="Gene3D" id="3.40.50.2300">
    <property type="match status" value="2"/>
</dbReference>
<dbReference type="SUPFAM" id="SSF53822">
    <property type="entry name" value="Periplasmic binding protein-like I"/>
    <property type="match status" value="1"/>
</dbReference>
<organism evidence="6 7">
    <name type="scientific">Sanguibacter inulinus</name>
    <dbReference type="NCBI Taxonomy" id="60922"/>
    <lineage>
        <taxon>Bacteria</taxon>
        <taxon>Bacillati</taxon>
        <taxon>Actinomycetota</taxon>
        <taxon>Actinomycetes</taxon>
        <taxon>Micrococcales</taxon>
        <taxon>Sanguibacteraceae</taxon>
        <taxon>Sanguibacter</taxon>
    </lineage>
</organism>
<proteinExistence type="predicted"/>
<dbReference type="SUPFAM" id="SSF47413">
    <property type="entry name" value="lambda repressor-like DNA-binding domains"/>
    <property type="match status" value="1"/>
</dbReference>
<evidence type="ECO:0000259" key="5">
    <source>
        <dbReference type="PROSITE" id="PS50932"/>
    </source>
</evidence>
<protein>
    <submittedName>
        <fullName evidence="6">LacI family DNA-binding transcriptional regulator</fullName>
    </submittedName>
</protein>
<keyword evidence="1" id="KW-0805">Transcription regulation</keyword>
<keyword evidence="2 6" id="KW-0238">DNA-binding</keyword>
<dbReference type="PANTHER" id="PTHR30146:SF138">
    <property type="entry name" value="TRANSCRIPTIONAL REGULATORY PROTEIN"/>
    <property type="match status" value="1"/>
</dbReference>
<dbReference type="GO" id="GO:0003700">
    <property type="term" value="F:DNA-binding transcription factor activity"/>
    <property type="evidence" value="ECO:0007669"/>
    <property type="project" value="TreeGrafter"/>
</dbReference>
<gene>
    <name evidence="6" type="ORF">HZZ10_03635</name>
</gene>
<name>A0A853ESA9_9MICO</name>
<dbReference type="PANTHER" id="PTHR30146">
    <property type="entry name" value="LACI-RELATED TRANSCRIPTIONAL REPRESSOR"/>
    <property type="match status" value="1"/>
</dbReference>
<dbReference type="AlphaFoldDB" id="A0A853ESA9"/>
<keyword evidence="3" id="KW-0804">Transcription</keyword>
<reference evidence="6 7" key="1">
    <citation type="submission" date="2020-07" db="EMBL/GenBank/DDBJ databases">
        <title>MOT database genomes.</title>
        <authorList>
            <person name="Joseph S."/>
            <person name="Aduse-Opoku J."/>
            <person name="Hashim A."/>
            <person name="Wade W."/>
            <person name="Curtis M."/>
        </authorList>
    </citation>
    <scope>NUCLEOTIDE SEQUENCE [LARGE SCALE GENOMIC DNA]</scope>
    <source>
        <strain evidence="6 7">DSM 100099</strain>
    </source>
</reference>
<dbReference type="Gene3D" id="1.10.260.40">
    <property type="entry name" value="lambda repressor-like DNA-binding domains"/>
    <property type="match status" value="1"/>
</dbReference>
<evidence type="ECO:0000256" key="2">
    <source>
        <dbReference type="ARBA" id="ARBA00023125"/>
    </source>
</evidence>
<dbReference type="GO" id="GO:0000976">
    <property type="term" value="F:transcription cis-regulatory region binding"/>
    <property type="evidence" value="ECO:0007669"/>
    <property type="project" value="TreeGrafter"/>
</dbReference>
<dbReference type="Pfam" id="PF00356">
    <property type="entry name" value="LacI"/>
    <property type="match status" value="1"/>
</dbReference>
<dbReference type="InterPro" id="IPR046335">
    <property type="entry name" value="LacI/GalR-like_sensor"/>
</dbReference>
<comment type="caution">
    <text evidence="6">The sequence shown here is derived from an EMBL/GenBank/DDBJ whole genome shotgun (WGS) entry which is preliminary data.</text>
</comment>
<evidence type="ECO:0000256" key="4">
    <source>
        <dbReference type="SAM" id="MobiDB-lite"/>
    </source>
</evidence>
<feature type="domain" description="HTH lacI-type" evidence="5">
    <location>
        <begin position="3"/>
        <end position="57"/>
    </location>
</feature>
<dbReference type="InterPro" id="IPR010982">
    <property type="entry name" value="Lambda_DNA-bd_dom_sf"/>
</dbReference>
<evidence type="ECO:0000313" key="6">
    <source>
        <dbReference type="EMBL" id="NYS92624.1"/>
    </source>
</evidence>